<organism evidence="1 2">
    <name type="scientific">Mytilus galloprovincialis</name>
    <name type="common">Mediterranean mussel</name>
    <dbReference type="NCBI Taxonomy" id="29158"/>
    <lineage>
        <taxon>Eukaryota</taxon>
        <taxon>Metazoa</taxon>
        <taxon>Spiralia</taxon>
        <taxon>Lophotrochozoa</taxon>
        <taxon>Mollusca</taxon>
        <taxon>Bivalvia</taxon>
        <taxon>Autobranchia</taxon>
        <taxon>Pteriomorphia</taxon>
        <taxon>Mytilida</taxon>
        <taxon>Mytiloidea</taxon>
        <taxon>Mytilidae</taxon>
        <taxon>Mytilinae</taxon>
        <taxon>Mytilus</taxon>
    </lineage>
</organism>
<evidence type="ECO:0000313" key="1">
    <source>
        <dbReference type="EMBL" id="VDI53335.1"/>
    </source>
</evidence>
<gene>
    <name evidence="1" type="ORF">MGAL_10B050023</name>
</gene>
<name>A0A8B6FQ01_MYTGA</name>
<sequence>MFGNDIHKDVARYTQSLRHYSWWFKRNFISIAVPDRRFRSTTIKWAKWKNSPC</sequence>
<proteinExistence type="predicted"/>
<dbReference type="Proteomes" id="UP000596742">
    <property type="component" value="Unassembled WGS sequence"/>
</dbReference>
<evidence type="ECO:0000313" key="2">
    <source>
        <dbReference type="Proteomes" id="UP000596742"/>
    </source>
</evidence>
<keyword evidence="2" id="KW-1185">Reference proteome</keyword>
<dbReference type="EMBL" id="UYJE01007293">
    <property type="protein sequence ID" value="VDI53335.1"/>
    <property type="molecule type" value="Genomic_DNA"/>
</dbReference>
<comment type="caution">
    <text evidence="1">The sequence shown here is derived from an EMBL/GenBank/DDBJ whole genome shotgun (WGS) entry which is preliminary data.</text>
</comment>
<reference evidence="1" key="1">
    <citation type="submission" date="2018-11" db="EMBL/GenBank/DDBJ databases">
        <authorList>
            <person name="Alioto T."/>
            <person name="Alioto T."/>
        </authorList>
    </citation>
    <scope>NUCLEOTIDE SEQUENCE</scope>
</reference>
<accession>A0A8B6FQ01</accession>
<protein>
    <submittedName>
        <fullName evidence="1">Uncharacterized protein</fullName>
    </submittedName>
</protein>
<dbReference type="AlphaFoldDB" id="A0A8B6FQ01"/>